<feature type="compositionally biased region" description="Basic and acidic residues" evidence="1">
    <location>
        <begin position="197"/>
        <end position="217"/>
    </location>
</feature>
<sequence>MRHPGSTGKGNGCVRSLEHSDPQCRCGARSWQASYVALSMAWHRTLALHGSIVARRNLAFLPLAQAILFPRCPQALPTQLPQKPPGRALAPKIAFSRLLAHGQHGYAKIDGDSPLGMLDFLDVVGTHQDQGKPPLRLSADRHTLTPAVKAHLLTHPHPANAGKPEPRDVDTKDEASWATQKRSRTVFFFRRQHRPCPSKERPESHSKIEDRLERPRT</sequence>
<dbReference type="Proteomes" id="UP000663859">
    <property type="component" value="Unassembled WGS sequence"/>
</dbReference>
<reference evidence="2" key="1">
    <citation type="submission" date="2021-02" db="EMBL/GenBank/DDBJ databases">
        <authorList>
            <person name="Cremers G."/>
            <person name="Picone N."/>
        </authorList>
    </citation>
    <scope>NUCLEOTIDE SEQUENCE</scope>
    <source>
        <strain evidence="2">PQ17</strain>
    </source>
</reference>
<proteinExistence type="predicted"/>
<accession>A0A8J2FUX4</accession>
<organism evidence="2 3">
    <name type="scientific">Candidatus Methylacidithermus pantelleriae</name>
    <dbReference type="NCBI Taxonomy" id="2744239"/>
    <lineage>
        <taxon>Bacteria</taxon>
        <taxon>Pseudomonadati</taxon>
        <taxon>Verrucomicrobiota</taxon>
        <taxon>Methylacidiphilae</taxon>
        <taxon>Methylacidiphilales</taxon>
        <taxon>Methylacidiphilaceae</taxon>
        <taxon>Candidatus Methylacidithermus</taxon>
    </lineage>
</organism>
<gene>
    <name evidence="2" type="ORF">MPNT_10167</name>
</gene>
<keyword evidence="3" id="KW-1185">Reference proteome</keyword>
<name>A0A8J2FUX4_9BACT</name>
<protein>
    <submittedName>
        <fullName evidence="2">Uncharacterized protein</fullName>
    </submittedName>
</protein>
<evidence type="ECO:0000313" key="3">
    <source>
        <dbReference type="Proteomes" id="UP000663859"/>
    </source>
</evidence>
<feature type="region of interest" description="Disordered" evidence="1">
    <location>
        <begin position="155"/>
        <end position="217"/>
    </location>
</feature>
<dbReference type="AlphaFoldDB" id="A0A8J2FUX4"/>
<feature type="compositionally biased region" description="Basic and acidic residues" evidence="1">
    <location>
        <begin position="164"/>
        <end position="175"/>
    </location>
</feature>
<evidence type="ECO:0000256" key="1">
    <source>
        <dbReference type="SAM" id="MobiDB-lite"/>
    </source>
</evidence>
<dbReference type="EMBL" id="CAJNOB010000001">
    <property type="protein sequence ID" value="CAF0689271.1"/>
    <property type="molecule type" value="Genomic_DNA"/>
</dbReference>
<comment type="caution">
    <text evidence="2">The sequence shown here is derived from an EMBL/GenBank/DDBJ whole genome shotgun (WGS) entry which is preliminary data.</text>
</comment>
<evidence type="ECO:0000313" key="2">
    <source>
        <dbReference type="EMBL" id="CAF0689271.1"/>
    </source>
</evidence>